<dbReference type="Proteomes" id="UP000093309">
    <property type="component" value="Unassembled WGS sequence"/>
</dbReference>
<evidence type="ECO:0000313" key="3">
    <source>
        <dbReference type="EMBL" id="OCT15436.1"/>
    </source>
</evidence>
<dbReference type="CDD" id="cd05233">
    <property type="entry name" value="SDR_c"/>
    <property type="match status" value="1"/>
</dbReference>
<gene>
    <name evidence="3" type="ORF">A8709_15270</name>
</gene>
<comment type="caution">
    <text evidence="3">The sequence shown here is derived from an EMBL/GenBank/DDBJ whole genome shotgun (WGS) entry which is preliminary data.</text>
</comment>
<comment type="similarity">
    <text evidence="1">Belongs to the short-chain dehydrogenases/reductases (SDR) family.</text>
</comment>
<evidence type="ECO:0008006" key="5">
    <source>
        <dbReference type="Google" id="ProtNLM"/>
    </source>
</evidence>
<dbReference type="InterPro" id="IPR036291">
    <property type="entry name" value="NAD(P)-bd_dom_sf"/>
</dbReference>
<sequence>MGVGERAEWKDQVVLLVGGDEVGEAIEARLRNVGAQVVTTVGSSDLINATDIAELVEAIVQQYGKIDVLVHAWECFEASPAIDMPWEKWKTLVQTNVKSKFLFAKEAGRHMLAAGHGNIVLLTSIAGLVASPGAAAFAASQGAVQQVTRTLGVEWARRGIRVNAVASSLPEGSFNQERMVEVAPLGRLPKPDELVDTVLYLASDASQMVTGQIIAVDGGYVTQ</sequence>
<dbReference type="SUPFAM" id="SSF51735">
    <property type="entry name" value="NAD(P)-binding Rossmann-fold domains"/>
    <property type="match status" value="1"/>
</dbReference>
<dbReference type="AlphaFoldDB" id="A0A1C1A4H1"/>
<evidence type="ECO:0000256" key="2">
    <source>
        <dbReference type="ARBA" id="ARBA00023002"/>
    </source>
</evidence>
<dbReference type="Pfam" id="PF13561">
    <property type="entry name" value="adh_short_C2"/>
    <property type="match status" value="1"/>
</dbReference>
<name>A0A1C1A4H1_9BACL</name>
<keyword evidence="2" id="KW-0560">Oxidoreductase</keyword>
<protein>
    <recommendedName>
        <fullName evidence="5">SDR family oxidoreductase</fullName>
    </recommendedName>
</protein>
<dbReference type="GO" id="GO:0016491">
    <property type="term" value="F:oxidoreductase activity"/>
    <property type="evidence" value="ECO:0007669"/>
    <property type="project" value="UniProtKB-KW"/>
</dbReference>
<evidence type="ECO:0000313" key="4">
    <source>
        <dbReference type="Proteomes" id="UP000093309"/>
    </source>
</evidence>
<dbReference type="Gene3D" id="3.40.50.720">
    <property type="entry name" value="NAD(P)-binding Rossmann-like Domain"/>
    <property type="match status" value="1"/>
</dbReference>
<dbReference type="PANTHER" id="PTHR24321:SF8">
    <property type="entry name" value="ESTRADIOL 17-BETA-DEHYDROGENASE 8-RELATED"/>
    <property type="match status" value="1"/>
</dbReference>
<dbReference type="PRINTS" id="PR00081">
    <property type="entry name" value="GDHRDH"/>
</dbReference>
<reference evidence="4" key="1">
    <citation type="submission" date="2016-05" db="EMBL/GenBank/DDBJ databases">
        <title>Paenibacillus oryzae. sp. nov., isolated from the rice root.</title>
        <authorList>
            <person name="Zhang J."/>
            <person name="Zhang X."/>
        </authorList>
    </citation>
    <scope>NUCLEOTIDE SEQUENCE [LARGE SCALE GENOMIC DNA]</scope>
    <source>
        <strain evidence="4">KCTC13222</strain>
    </source>
</reference>
<organism evidence="3 4">
    <name type="scientific">Paenibacillus pectinilyticus</name>
    <dbReference type="NCBI Taxonomy" id="512399"/>
    <lineage>
        <taxon>Bacteria</taxon>
        <taxon>Bacillati</taxon>
        <taxon>Bacillota</taxon>
        <taxon>Bacilli</taxon>
        <taxon>Bacillales</taxon>
        <taxon>Paenibacillaceae</taxon>
        <taxon>Paenibacillus</taxon>
    </lineage>
</organism>
<keyword evidence="4" id="KW-1185">Reference proteome</keyword>
<dbReference type="PANTHER" id="PTHR24321">
    <property type="entry name" value="DEHYDROGENASES, SHORT CHAIN"/>
    <property type="match status" value="1"/>
</dbReference>
<evidence type="ECO:0000256" key="1">
    <source>
        <dbReference type="ARBA" id="ARBA00006484"/>
    </source>
</evidence>
<dbReference type="EMBL" id="LYPC01000014">
    <property type="protein sequence ID" value="OCT15436.1"/>
    <property type="molecule type" value="Genomic_DNA"/>
</dbReference>
<dbReference type="RefSeq" id="WP_065852347.1">
    <property type="nucleotide sequence ID" value="NZ_LYPC01000014.1"/>
</dbReference>
<proteinExistence type="inferred from homology"/>
<dbReference type="InterPro" id="IPR002347">
    <property type="entry name" value="SDR_fam"/>
</dbReference>
<accession>A0A1C1A4H1</accession>
<dbReference type="STRING" id="512399.A8709_15270"/>